<feature type="non-terminal residue" evidence="1">
    <location>
        <position position="1"/>
    </location>
</feature>
<evidence type="ECO:0000313" key="2">
    <source>
        <dbReference type="Proteomes" id="UP000288216"/>
    </source>
</evidence>
<organism evidence="1 2">
    <name type="scientific">Scyliorhinus torazame</name>
    <name type="common">Cloudy catshark</name>
    <name type="synonym">Catulus torazame</name>
    <dbReference type="NCBI Taxonomy" id="75743"/>
    <lineage>
        <taxon>Eukaryota</taxon>
        <taxon>Metazoa</taxon>
        <taxon>Chordata</taxon>
        <taxon>Craniata</taxon>
        <taxon>Vertebrata</taxon>
        <taxon>Chondrichthyes</taxon>
        <taxon>Elasmobranchii</taxon>
        <taxon>Galeomorphii</taxon>
        <taxon>Galeoidea</taxon>
        <taxon>Carcharhiniformes</taxon>
        <taxon>Scyliorhinidae</taxon>
        <taxon>Scyliorhinus</taxon>
    </lineage>
</organism>
<dbReference type="EMBL" id="BFAA01329196">
    <property type="protein sequence ID" value="GCB86708.1"/>
    <property type="molecule type" value="Genomic_DNA"/>
</dbReference>
<comment type="caution">
    <text evidence="1">The sequence shown here is derived from an EMBL/GenBank/DDBJ whole genome shotgun (WGS) entry which is preliminary data.</text>
</comment>
<sequence length="200" mass="22482">PRKTELLYQALLKDMFHNLDFGNIEVEGLYRREGEFNGDFSRQRRGLVNDGFTSFNTGTSIVNSMDTVELALQINQLKGQLRKVLRDENTVVRSGLHEEVAMTLHLKEIIAQLEDHAKAINALIREDQNSSDQAAQNEVCGLYGAWLRGEGRSNLEDLRQGQVPSWIRNRHLAALHPFHRVLSPESLPAPCSLRGIPGTG</sequence>
<dbReference type="OMA" id="HEEVAMT"/>
<accession>A0A401QN23</accession>
<gene>
    <name evidence="1" type="ORF">scyTo_0027373</name>
</gene>
<dbReference type="Proteomes" id="UP000288216">
    <property type="component" value="Unassembled WGS sequence"/>
</dbReference>
<name>A0A401QN23_SCYTO</name>
<protein>
    <submittedName>
        <fullName evidence="1">Uncharacterized protein</fullName>
    </submittedName>
</protein>
<reference evidence="1 2" key="1">
    <citation type="journal article" date="2018" name="Nat. Ecol. Evol.">
        <title>Shark genomes provide insights into elasmobranch evolution and the origin of vertebrates.</title>
        <authorList>
            <person name="Hara Y"/>
            <person name="Yamaguchi K"/>
            <person name="Onimaru K"/>
            <person name="Kadota M"/>
            <person name="Koyanagi M"/>
            <person name="Keeley SD"/>
            <person name="Tatsumi K"/>
            <person name="Tanaka K"/>
            <person name="Motone F"/>
            <person name="Kageyama Y"/>
            <person name="Nozu R"/>
            <person name="Adachi N"/>
            <person name="Nishimura O"/>
            <person name="Nakagawa R"/>
            <person name="Tanegashima C"/>
            <person name="Kiyatake I"/>
            <person name="Matsumoto R"/>
            <person name="Murakumo K"/>
            <person name="Nishida K"/>
            <person name="Terakita A"/>
            <person name="Kuratani S"/>
            <person name="Sato K"/>
            <person name="Hyodo S Kuraku.S."/>
        </authorList>
    </citation>
    <scope>NUCLEOTIDE SEQUENCE [LARGE SCALE GENOMIC DNA]</scope>
</reference>
<proteinExistence type="predicted"/>
<keyword evidence="2" id="KW-1185">Reference proteome</keyword>
<dbReference type="AlphaFoldDB" id="A0A401QN23"/>
<evidence type="ECO:0000313" key="1">
    <source>
        <dbReference type="EMBL" id="GCB86708.1"/>
    </source>
</evidence>